<feature type="compositionally biased region" description="Polar residues" evidence="1">
    <location>
        <begin position="41"/>
        <end position="54"/>
    </location>
</feature>
<dbReference type="GeneID" id="63807205"/>
<dbReference type="Proteomes" id="UP000193922">
    <property type="component" value="Unassembled WGS sequence"/>
</dbReference>
<reference evidence="3 4" key="1">
    <citation type="submission" date="2016-07" db="EMBL/GenBank/DDBJ databases">
        <title>Pervasive Adenine N6-methylation of Active Genes in Fungi.</title>
        <authorList>
            <consortium name="DOE Joint Genome Institute"/>
            <person name="Mondo S.J."/>
            <person name="Dannebaum R.O."/>
            <person name="Kuo R.C."/>
            <person name="Labutti K."/>
            <person name="Haridas S."/>
            <person name="Kuo A."/>
            <person name="Salamov A."/>
            <person name="Ahrendt S.R."/>
            <person name="Lipzen A."/>
            <person name="Sullivan W."/>
            <person name="Andreopoulos W.B."/>
            <person name="Clum A."/>
            <person name="Lindquist E."/>
            <person name="Daum C."/>
            <person name="Ramamoorthy G.K."/>
            <person name="Gryganskyi A."/>
            <person name="Culley D."/>
            <person name="Magnuson J.K."/>
            <person name="James T.Y."/>
            <person name="O'Malley M.A."/>
            <person name="Stajich J.E."/>
            <person name="Spatafora J.W."/>
            <person name="Visel A."/>
            <person name="Grigoriev I.V."/>
        </authorList>
    </citation>
    <scope>NUCLEOTIDE SEQUENCE [LARGE SCALE GENOMIC DNA]</scope>
    <source>
        <strain evidence="3 4">ATCC 12442</strain>
    </source>
</reference>
<feature type="compositionally biased region" description="Basic and acidic residues" evidence="1">
    <location>
        <begin position="29"/>
        <end position="40"/>
    </location>
</feature>
<evidence type="ECO:0000259" key="2">
    <source>
        <dbReference type="PROSITE" id="PS00028"/>
    </source>
</evidence>
<feature type="domain" description="C2H2-type" evidence="2">
    <location>
        <begin position="6"/>
        <end position="27"/>
    </location>
</feature>
<protein>
    <recommendedName>
        <fullName evidence="2">C2H2-type domain-containing protein</fullName>
    </recommendedName>
</protein>
<dbReference type="OrthoDB" id="5591677at2759"/>
<name>A0A1Y1W2I2_9FUNG</name>
<evidence type="ECO:0000313" key="4">
    <source>
        <dbReference type="Proteomes" id="UP000193922"/>
    </source>
</evidence>
<accession>A0A1Y1W2I2</accession>
<comment type="caution">
    <text evidence="3">The sequence shown here is derived from an EMBL/GenBank/DDBJ whole genome shotgun (WGS) entry which is preliminary data.</text>
</comment>
<gene>
    <name evidence="3" type="ORF">DL89DRAFT_294754</name>
</gene>
<organism evidence="3 4">
    <name type="scientific">Linderina pennispora</name>
    <dbReference type="NCBI Taxonomy" id="61395"/>
    <lineage>
        <taxon>Eukaryota</taxon>
        <taxon>Fungi</taxon>
        <taxon>Fungi incertae sedis</taxon>
        <taxon>Zoopagomycota</taxon>
        <taxon>Kickxellomycotina</taxon>
        <taxon>Kickxellomycetes</taxon>
        <taxon>Kickxellales</taxon>
        <taxon>Kickxellaceae</taxon>
        <taxon>Linderina</taxon>
    </lineage>
</organism>
<dbReference type="AlphaFoldDB" id="A0A1Y1W2I2"/>
<sequence>MPVYTCRECQVVFDSKIWYEGHLLRTHDTPIENAHPKPEDLSTSPASSTDSTLMEQAHKAPLNRCALQLRNREALLRDFLNRDDTLGSDLILANKHGLTDNAQRNLEAVAAILAAQAGMPAPAGIQPAAQHAVATFAAQPVVVQTHAPAPIVVQTHAPAPIVVQTQEAAPVFQVPETAAIIPGRFTAILRCTLPIAL</sequence>
<evidence type="ECO:0000256" key="1">
    <source>
        <dbReference type="SAM" id="MobiDB-lite"/>
    </source>
</evidence>
<evidence type="ECO:0000313" key="3">
    <source>
        <dbReference type="EMBL" id="ORX67612.1"/>
    </source>
</evidence>
<dbReference type="RefSeq" id="XP_040741499.1">
    <property type="nucleotide sequence ID" value="XM_040890557.1"/>
</dbReference>
<dbReference type="PROSITE" id="PS00028">
    <property type="entry name" value="ZINC_FINGER_C2H2_1"/>
    <property type="match status" value="1"/>
</dbReference>
<dbReference type="EMBL" id="MCFD01000012">
    <property type="protein sequence ID" value="ORX67612.1"/>
    <property type="molecule type" value="Genomic_DNA"/>
</dbReference>
<proteinExistence type="predicted"/>
<dbReference type="InterPro" id="IPR013087">
    <property type="entry name" value="Znf_C2H2_type"/>
</dbReference>
<keyword evidence="4" id="KW-1185">Reference proteome</keyword>
<feature type="region of interest" description="Disordered" evidence="1">
    <location>
        <begin position="29"/>
        <end position="55"/>
    </location>
</feature>